<protein>
    <submittedName>
        <fullName evidence="1">Uncharacterized protein</fullName>
    </submittedName>
</protein>
<proteinExistence type="predicted"/>
<evidence type="ECO:0000313" key="1">
    <source>
        <dbReference type="EMBL" id="AKH45937.1"/>
    </source>
</evidence>
<accession>A0A0F7L3B3</accession>
<dbReference type="EMBL" id="KR029577">
    <property type="protein sequence ID" value="AKH45937.1"/>
    <property type="molecule type" value="Genomic_DNA"/>
</dbReference>
<organism evidence="1">
    <name type="scientific">uncultured marine virus</name>
    <dbReference type="NCBI Taxonomy" id="186617"/>
    <lineage>
        <taxon>Viruses</taxon>
        <taxon>environmental samples</taxon>
    </lineage>
</organism>
<name>A0A0F7L3B3_9VIRU</name>
<reference evidence="1" key="1">
    <citation type="journal article" date="2015" name="Front. Microbiol.">
        <title>Combining genomic sequencing methods to explore viral diversity and reveal potential virus-host interactions.</title>
        <authorList>
            <person name="Chow C.E."/>
            <person name="Winget D.M."/>
            <person name="White R.A.III."/>
            <person name="Hallam S.J."/>
            <person name="Suttle C.A."/>
        </authorList>
    </citation>
    <scope>NUCLEOTIDE SEQUENCE</scope>
    <source>
        <strain evidence="1">Anoxic3_1</strain>
    </source>
</reference>
<sequence>MYALVAILRSDPAVVAARFNGTRRSVAFCLASSNAGTFAANSESSFSFSSPASVKRTALVSFTVTVRMLPLSLPSSSRTGSSFCVRRSTGFACPSKRTTGLGASGSP</sequence>
<reference evidence="1" key="2">
    <citation type="submission" date="2015-03" db="EMBL/GenBank/DDBJ databases">
        <authorList>
            <person name="Chow C.-E.T."/>
            <person name="Winget D.M."/>
            <person name="White R.A.III."/>
            <person name="Hallam S.J."/>
            <person name="Suttle C.A."/>
        </authorList>
    </citation>
    <scope>NUCLEOTIDE SEQUENCE</scope>
    <source>
        <strain evidence="1">Anoxic3_1</strain>
    </source>
</reference>